<feature type="transmembrane region" description="Helical" evidence="1">
    <location>
        <begin position="68"/>
        <end position="87"/>
    </location>
</feature>
<dbReference type="Proteomes" id="UP001151532">
    <property type="component" value="Chromosome 4"/>
</dbReference>
<name>A0A9Q1ACJ3_SALPP</name>
<reference evidence="2" key="1">
    <citation type="submission" date="2022-11" db="EMBL/GenBank/DDBJ databases">
        <authorList>
            <person name="Hyden B.L."/>
            <person name="Feng K."/>
            <person name="Yates T."/>
            <person name="Jawdy S."/>
            <person name="Smart L.B."/>
            <person name="Muchero W."/>
        </authorList>
    </citation>
    <scope>NUCLEOTIDE SEQUENCE</scope>
    <source>
        <tissue evidence="2">Shoot tip</tissue>
    </source>
</reference>
<keyword evidence="1" id="KW-0472">Membrane</keyword>
<dbReference type="EMBL" id="JAPFFK010000004">
    <property type="protein sequence ID" value="KAJ6766198.1"/>
    <property type="molecule type" value="Genomic_DNA"/>
</dbReference>
<comment type="caution">
    <text evidence="2">The sequence shown here is derived from an EMBL/GenBank/DDBJ whole genome shotgun (WGS) entry which is preliminary data.</text>
</comment>
<gene>
    <name evidence="2" type="ORF">OIU79_022206</name>
</gene>
<feature type="non-terminal residue" evidence="2">
    <location>
        <position position="88"/>
    </location>
</feature>
<evidence type="ECO:0000256" key="1">
    <source>
        <dbReference type="SAM" id="Phobius"/>
    </source>
</evidence>
<evidence type="ECO:0000313" key="3">
    <source>
        <dbReference type="Proteomes" id="UP001151532"/>
    </source>
</evidence>
<keyword evidence="3" id="KW-1185">Reference proteome</keyword>
<dbReference type="AlphaFoldDB" id="A0A9Q1ACJ3"/>
<organism evidence="2 3">
    <name type="scientific">Salix purpurea</name>
    <name type="common">Purple osier willow</name>
    <dbReference type="NCBI Taxonomy" id="77065"/>
    <lineage>
        <taxon>Eukaryota</taxon>
        <taxon>Viridiplantae</taxon>
        <taxon>Streptophyta</taxon>
        <taxon>Embryophyta</taxon>
        <taxon>Tracheophyta</taxon>
        <taxon>Spermatophyta</taxon>
        <taxon>Magnoliopsida</taxon>
        <taxon>eudicotyledons</taxon>
        <taxon>Gunneridae</taxon>
        <taxon>Pentapetalae</taxon>
        <taxon>rosids</taxon>
        <taxon>fabids</taxon>
        <taxon>Malpighiales</taxon>
        <taxon>Salicaceae</taxon>
        <taxon>Saliceae</taxon>
        <taxon>Salix</taxon>
    </lineage>
</organism>
<keyword evidence="1" id="KW-1133">Transmembrane helix</keyword>
<evidence type="ECO:0000313" key="2">
    <source>
        <dbReference type="EMBL" id="KAJ6766198.1"/>
    </source>
</evidence>
<reference evidence="2" key="2">
    <citation type="journal article" date="2023" name="Int. J. Mol. Sci.">
        <title>De Novo Assembly and Annotation of 11 Diverse Shrub Willow (Salix) Genomes Reveals Novel Gene Organization in Sex-Linked Regions.</title>
        <authorList>
            <person name="Hyden B."/>
            <person name="Feng K."/>
            <person name="Yates T.B."/>
            <person name="Jawdy S."/>
            <person name="Cereghino C."/>
            <person name="Smart L.B."/>
            <person name="Muchero W."/>
        </authorList>
    </citation>
    <scope>NUCLEOTIDE SEQUENCE</scope>
    <source>
        <tissue evidence="2">Shoot tip</tissue>
    </source>
</reference>
<proteinExistence type="predicted"/>
<accession>A0A9Q1ACJ3</accession>
<sequence length="88" mass="9689">MIGGGGRKGEMVACLALTESMRGESRRGWDCEGKEDPSSPIVRSSPPPLHVLCFSRPTVSNPNTLTRLLLTSFFFVSKIISVMIQYFP</sequence>
<protein>
    <submittedName>
        <fullName evidence="2">Uncharacterized protein</fullName>
    </submittedName>
</protein>
<keyword evidence="1" id="KW-0812">Transmembrane</keyword>